<dbReference type="Pfam" id="PF00328">
    <property type="entry name" value="His_Phos_2"/>
    <property type="match status" value="1"/>
</dbReference>
<dbReference type="SUPFAM" id="SSF53254">
    <property type="entry name" value="Phosphoglycerate mutase-like"/>
    <property type="match status" value="1"/>
</dbReference>
<dbReference type="CDD" id="cd07061">
    <property type="entry name" value="HP_HAP_like"/>
    <property type="match status" value="1"/>
</dbReference>
<gene>
    <name evidence="6" type="ORF">PR048_011506</name>
</gene>
<keyword evidence="2" id="KW-0378">Hydrolase</keyword>
<protein>
    <recommendedName>
        <fullName evidence="4">2-phosphoxylose phosphatase 1</fullName>
    </recommendedName>
    <alternativeName>
        <fullName evidence="5">Acid phosphatase-like protein 2</fullName>
    </alternativeName>
</protein>
<accession>A0ABQ9HMD7</accession>
<organism evidence="6 7">
    <name type="scientific">Dryococelus australis</name>
    <dbReference type="NCBI Taxonomy" id="614101"/>
    <lineage>
        <taxon>Eukaryota</taxon>
        <taxon>Metazoa</taxon>
        <taxon>Ecdysozoa</taxon>
        <taxon>Arthropoda</taxon>
        <taxon>Hexapoda</taxon>
        <taxon>Insecta</taxon>
        <taxon>Pterygota</taxon>
        <taxon>Neoptera</taxon>
        <taxon>Polyneoptera</taxon>
        <taxon>Phasmatodea</taxon>
        <taxon>Verophasmatodea</taxon>
        <taxon>Anareolatae</taxon>
        <taxon>Phasmatidae</taxon>
        <taxon>Eurycanthinae</taxon>
        <taxon>Dryococelus</taxon>
    </lineage>
</organism>
<keyword evidence="7" id="KW-1185">Reference proteome</keyword>
<evidence type="ECO:0000256" key="2">
    <source>
        <dbReference type="ARBA" id="ARBA00022801"/>
    </source>
</evidence>
<dbReference type="PANTHER" id="PTHR11567:SF110">
    <property type="entry name" value="2-PHOSPHOXYLOSE PHOSPHATASE 1"/>
    <property type="match status" value="1"/>
</dbReference>
<comment type="caution">
    <text evidence="6">The sequence shown here is derived from an EMBL/GenBank/DDBJ whole genome shotgun (WGS) entry which is preliminary data.</text>
</comment>
<evidence type="ECO:0000313" key="6">
    <source>
        <dbReference type="EMBL" id="KAJ8885309.1"/>
    </source>
</evidence>
<proteinExistence type="inferred from homology"/>
<reference evidence="6 7" key="1">
    <citation type="submission" date="2023-02" db="EMBL/GenBank/DDBJ databases">
        <title>LHISI_Scaffold_Assembly.</title>
        <authorList>
            <person name="Stuart O.P."/>
            <person name="Cleave R."/>
            <person name="Magrath M.J.L."/>
            <person name="Mikheyev A.S."/>
        </authorList>
    </citation>
    <scope>NUCLEOTIDE SEQUENCE [LARGE SCALE GENOMIC DNA]</scope>
    <source>
        <strain evidence="6">Daus_M_001</strain>
        <tissue evidence="6">Leg muscle</tissue>
    </source>
</reference>
<sequence>MQQHYELGQYLRRRYKDLLPSVYNVDDIYVRSSDVDRALQSATWNLLGLYPPTVENTDQHFQFVPIHTAPIEQDKKIARIPSTTDVSGISLRQAMQAVFAQTVS</sequence>
<evidence type="ECO:0000256" key="3">
    <source>
        <dbReference type="ARBA" id="ARBA00036311"/>
    </source>
</evidence>
<name>A0ABQ9HMD7_9NEOP</name>
<evidence type="ECO:0000256" key="1">
    <source>
        <dbReference type="ARBA" id="ARBA00005375"/>
    </source>
</evidence>
<evidence type="ECO:0000256" key="5">
    <source>
        <dbReference type="ARBA" id="ARBA00041499"/>
    </source>
</evidence>
<dbReference type="InterPro" id="IPR000560">
    <property type="entry name" value="His_Pase_clade-2"/>
</dbReference>
<dbReference type="EMBL" id="JARBHB010000004">
    <property type="protein sequence ID" value="KAJ8885309.1"/>
    <property type="molecule type" value="Genomic_DNA"/>
</dbReference>
<dbReference type="Gene3D" id="3.40.50.1240">
    <property type="entry name" value="Phosphoglycerate mutase-like"/>
    <property type="match status" value="1"/>
</dbReference>
<dbReference type="InterPro" id="IPR050645">
    <property type="entry name" value="Histidine_acid_phosphatase"/>
</dbReference>
<evidence type="ECO:0000313" key="7">
    <source>
        <dbReference type="Proteomes" id="UP001159363"/>
    </source>
</evidence>
<evidence type="ECO:0000256" key="4">
    <source>
        <dbReference type="ARBA" id="ARBA00040357"/>
    </source>
</evidence>
<comment type="catalytic activity">
    <reaction evidence="3">
        <text>3-O-[beta-D-GlcA-(1-&gt;3)-beta-D-Gal-(1-&gt;3)-beta-D-Gal-(1-&gt;4)-beta-D-2-O-P-Xyl]-L-seryl-[protein] + H2O = 3-O-(beta-D-GlcA-(1-&gt;3)-beta-D-Gal-(1-&gt;3)-beta-D-Gal-(1-&gt;4)-beta-D-Xyl)-L-seryl-[protein] + phosphate</text>
        <dbReference type="Rhea" id="RHEA:56512"/>
        <dbReference type="Rhea" id="RHEA-COMP:12573"/>
        <dbReference type="Rhea" id="RHEA-COMP:14559"/>
        <dbReference type="ChEBI" id="CHEBI:15377"/>
        <dbReference type="ChEBI" id="CHEBI:43474"/>
        <dbReference type="ChEBI" id="CHEBI:132093"/>
        <dbReference type="ChEBI" id="CHEBI:140495"/>
    </reaction>
</comment>
<dbReference type="PANTHER" id="PTHR11567">
    <property type="entry name" value="ACID PHOSPHATASE-RELATED"/>
    <property type="match status" value="1"/>
</dbReference>
<comment type="similarity">
    <text evidence="1">Belongs to the histidine acid phosphatase family.</text>
</comment>
<dbReference type="InterPro" id="IPR029033">
    <property type="entry name" value="His_PPase_superfam"/>
</dbReference>
<dbReference type="Proteomes" id="UP001159363">
    <property type="component" value="Chromosome X"/>
</dbReference>